<name>A0A855XYC4_9BACL</name>
<comment type="caution">
    <text evidence="1">The sequence shown here is derived from an EMBL/GenBank/DDBJ whole genome shotgun (WGS) entry which is preliminary data.</text>
</comment>
<evidence type="ECO:0000313" key="4">
    <source>
        <dbReference type="Proteomes" id="UP000248827"/>
    </source>
</evidence>
<dbReference type="RefSeq" id="WP_109999526.1">
    <property type="nucleotide sequence ID" value="NZ_QGTZ01000005.1"/>
</dbReference>
<dbReference type="Proteomes" id="UP000248827">
    <property type="component" value="Unassembled WGS sequence"/>
</dbReference>
<dbReference type="Proteomes" id="UP000247078">
    <property type="component" value="Unassembled WGS sequence"/>
</dbReference>
<dbReference type="EMBL" id="QGTZ01000005">
    <property type="protein sequence ID" value="PWW40914.1"/>
    <property type="molecule type" value="Genomic_DNA"/>
</dbReference>
<evidence type="ECO:0000313" key="1">
    <source>
        <dbReference type="EMBL" id="PWW40914.1"/>
    </source>
</evidence>
<accession>A0A855XYC4</accession>
<evidence type="ECO:0000313" key="3">
    <source>
        <dbReference type="Proteomes" id="UP000247078"/>
    </source>
</evidence>
<dbReference type="EMBL" id="QLLI01000005">
    <property type="protein sequence ID" value="RAI97247.1"/>
    <property type="molecule type" value="Genomic_DNA"/>
</dbReference>
<sequence length="67" mass="7402">MTGLMIVRAGKFAQVIITIVQGALGTAHGKSKKRLRFNAPVGAFLKIMECISFSETEGFDNPKKKYR</sequence>
<reference evidence="1 3" key="1">
    <citation type="submission" date="2018-05" db="EMBL/GenBank/DDBJ databases">
        <title>Freshwater and sediment microbial communities from various areas in North America, analyzing microbe dynamics in response to fracking.</title>
        <authorList>
            <person name="Lamendella R."/>
        </authorList>
    </citation>
    <scope>NUCLEOTIDE SEQUENCE [LARGE SCALE GENOMIC DNA]</scope>
    <source>
        <strain evidence="1 3">DB-3</strain>
        <strain evidence="2 4">NG-13</strain>
    </source>
</reference>
<dbReference type="OrthoDB" id="9906985at2"/>
<dbReference type="AlphaFoldDB" id="A0A855XYC4"/>
<evidence type="ECO:0000313" key="2">
    <source>
        <dbReference type="EMBL" id="RAI97247.1"/>
    </source>
</evidence>
<organism evidence="1 3">
    <name type="scientific">Paenibacillus pabuli</name>
    <dbReference type="NCBI Taxonomy" id="1472"/>
    <lineage>
        <taxon>Bacteria</taxon>
        <taxon>Bacillati</taxon>
        <taxon>Bacillota</taxon>
        <taxon>Bacilli</taxon>
        <taxon>Bacillales</taxon>
        <taxon>Paenibacillaceae</taxon>
        <taxon>Paenibacillus</taxon>
    </lineage>
</organism>
<proteinExistence type="predicted"/>
<protein>
    <submittedName>
        <fullName evidence="1">Uncharacterized protein</fullName>
    </submittedName>
</protein>
<keyword evidence="4" id="KW-1185">Reference proteome</keyword>
<gene>
    <name evidence="2" type="ORF">DET54_105210</name>
    <name evidence="1" type="ORF">DET56_105187</name>
</gene>